<reference evidence="2 3" key="1">
    <citation type="submission" date="2024-09" db="EMBL/GenBank/DDBJ databases">
        <authorList>
            <person name="Sun Q."/>
            <person name="Mori K."/>
        </authorList>
    </citation>
    <scope>NUCLEOTIDE SEQUENCE [LARGE SCALE GENOMIC DNA]</scope>
    <source>
        <strain evidence="2 3">CCM 8626</strain>
    </source>
</reference>
<dbReference type="PANTHER" id="PTHR33420">
    <property type="entry name" value="FIMBRIAL SUBUNIT ELFA-RELATED"/>
    <property type="match status" value="1"/>
</dbReference>
<dbReference type="Proteomes" id="UP001589792">
    <property type="component" value="Unassembled WGS sequence"/>
</dbReference>
<dbReference type="RefSeq" id="WP_380678865.1">
    <property type="nucleotide sequence ID" value="NZ_CP173186.1"/>
</dbReference>
<dbReference type="InterPro" id="IPR050263">
    <property type="entry name" value="Bact_Fimbrial_Adh_Pro"/>
</dbReference>
<dbReference type="InterPro" id="IPR036937">
    <property type="entry name" value="Adhesion_dom_fimbrial_sf"/>
</dbReference>
<keyword evidence="3" id="KW-1185">Reference proteome</keyword>
<name>A0ABV6EII0_9GAMM</name>
<sequence>MKLTNMALATAIAMTVGMSAFANADQGSGKITFTGSIIDAPCSIAPGSLDQVIPLGAVSNVALAANGNTGMSTPQPFTIELQDCVIATPGTKDRVSVTFTGASSSYDTDSLGLIGSAQGAYILMSQADGNKVKLYTPTSAQTVINGNNTLAFTAALKGGGASATIVPGSFQVPTNFVLDYQ</sequence>
<evidence type="ECO:0000256" key="1">
    <source>
        <dbReference type="SAM" id="SignalP"/>
    </source>
</evidence>
<feature type="signal peptide" evidence="1">
    <location>
        <begin position="1"/>
        <end position="24"/>
    </location>
</feature>
<gene>
    <name evidence="2" type="ORF">ACFFJ3_20350</name>
</gene>
<dbReference type="InterPro" id="IPR008966">
    <property type="entry name" value="Adhesion_dom_sf"/>
</dbReference>
<dbReference type="Gene3D" id="2.60.40.1090">
    <property type="entry name" value="Fimbrial-type adhesion domain"/>
    <property type="match status" value="1"/>
</dbReference>
<accession>A0ABV6EII0</accession>
<organism evidence="2 3">
    <name type="scientific">Serratia aquatilis</name>
    <dbReference type="NCBI Taxonomy" id="1737515"/>
    <lineage>
        <taxon>Bacteria</taxon>
        <taxon>Pseudomonadati</taxon>
        <taxon>Pseudomonadota</taxon>
        <taxon>Gammaproteobacteria</taxon>
        <taxon>Enterobacterales</taxon>
        <taxon>Yersiniaceae</taxon>
        <taxon>Serratia</taxon>
    </lineage>
</organism>
<dbReference type="SUPFAM" id="SSF49401">
    <property type="entry name" value="Bacterial adhesins"/>
    <property type="match status" value="1"/>
</dbReference>
<evidence type="ECO:0000313" key="2">
    <source>
        <dbReference type="EMBL" id="MFC0228816.1"/>
    </source>
</evidence>
<keyword evidence="1" id="KW-0732">Signal</keyword>
<comment type="caution">
    <text evidence="2">The sequence shown here is derived from an EMBL/GenBank/DDBJ whole genome shotgun (WGS) entry which is preliminary data.</text>
</comment>
<protein>
    <submittedName>
        <fullName evidence="2">Fimbrial protein</fullName>
    </submittedName>
</protein>
<evidence type="ECO:0000313" key="3">
    <source>
        <dbReference type="Proteomes" id="UP001589792"/>
    </source>
</evidence>
<proteinExistence type="predicted"/>
<dbReference type="PANTHER" id="PTHR33420:SF26">
    <property type="entry name" value="FIMBRIAL SUBUNIT"/>
    <property type="match status" value="1"/>
</dbReference>
<feature type="chain" id="PRO_5046123017" evidence="1">
    <location>
        <begin position="25"/>
        <end position="181"/>
    </location>
</feature>
<dbReference type="EMBL" id="JBHLXG010000026">
    <property type="protein sequence ID" value="MFC0228816.1"/>
    <property type="molecule type" value="Genomic_DNA"/>
</dbReference>